<feature type="compositionally biased region" description="Low complexity" evidence="1">
    <location>
        <begin position="42"/>
        <end position="52"/>
    </location>
</feature>
<gene>
    <name evidence="2" type="ORF">KFK09_001352</name>
</gene>
<protein>
    <submittedName>
        <fullName evidence="2">Uncharacterized protein</fullName>
    </submittedName>
</protein>
<evidence type="ECO:0000313" key="3">
    <source>
        <dbReference type="Proteomes" id="UP000829196"/>
    </source>
</evidence>
<evidence type="ECO:0000256" key="1">
    <source>
        <dbReference type="SAM" id="MobiDB-lite"/>
    </source>
</evidence>
<sequence length="69" mass="7295">MARIAARSSNGTDITITNPIPETVTTAYSGLDQRTSATCPPSSSSVSESQLLSDGKLTIRAQRRILLTS</sequence>
<dbReference type="Proteomes" id="UP000829196">
    <property type="component" value="Unassembled WGS sequence"/>
</dbReference>
<organism evidence="2 3">
    <name type="scientific">Dendrobium nobile</name>
    <name type="common">Orchid</name>
    <dbReference type="NCBI Taxonomy" id="94219"/>
    <lineage>
        <taxon>Eukaryota</taxon>
        <taxon>Viridiplantae</taxon>
        <taxon>Streptophyta</taxon>
        <taxon>Embryophyta</taxon>
        <taxon>Tracheophyta</taxon>
        <taxon>Spermatophyta</taxon>
        <taxon>Magnoliopsida</taxon>
        <taxon>Liliopsida</taxon>
        <taxon>Asparagales</taxon>
        <taxon>Orchidaceae</taxon>
        <taxon>Epidendroideae</taxon>
        <taxon>Malaxideae</taxon>
        <taxon>Dendrobiinae</taxon>
        <taxon>Dendrobium</taxon>
    </lineage>
</organism>
<name>A0A8T3C9C5_DENNO</name>
<comment type="caution">
    <text evidence="2">The sequence shown here is derived from an EMBL/GenBank/DDBJ whole genome shotgun (WGS) entry which is preliminary data.</text>
</comment>
<evidence type="ECO:0000313" key="2">
    <source>
        <dbReference type="EMBL" id="KAI0528809.1"/>
    </source>
</evidence>
<proteinExistence type="predicted"/>
<feature type="region of interest" description="Disordered" evidence="1">
    <location>
        <begin position="33"/>
        <end position="52"/>
    </location>
</feature>
<dbReference type="AlphaFoldDB" id="A0A8T3C9C5"/>
<keyword evidence="3" id="KW-1185">Reference proteome</keyword>
<reference evidence="2" key="1">
    <citation type="journal article" date="2022" name="Front. Genet.">
        <title>Chromosome-Scale Assembly of the Dendrobium nobile Genome Provides Insights Into the Molecular Mechanism of the Biosynthesis of the Medicinal Active Ingredient of Dendrobium.</title>
        <authorList>
            <person name="Xu Q."/>
            <person name="Niu S.-C."/>
            <person name="Li K.-L."/>
            <person name="Zheng P.-J."/>
            <person name="Zhang X.-J."/>
            <person name="Jia Y."/>
            <person name="Liu Y."/>
            <person name="Niu Y.-X."/>
            <person name="Yu L.-H."/>
            <person name="Chen D.-F."/>
            <person name="Zhang G.-Q."/>
        </authorList>
    </citation>
    <scope>NUCLEOTIDE SEQUENCE</scope>
    <source>
        <tissue evidence="2">Leaf</tissue>
    </source>
</reference>
<accession>A0A8T3C9C5</accession>
<dbReference type="EMBL" id="JAGYWB010000002">
    <property type="protein sequence ID" value="KAI0528809.1"/>
    <property type="molecule type" value="Genomic_DNA"/>
</dbReference>